<protein>
    <submittedName>
        <fullName evidence="2">Uncharacterized protein</fullName>
    </submittedName>
</protein>
<gene>
    <name evidence="2" type="ORF">GXW76_16460</name>
</gene>
<name>A0A9X9X045_9PROT</name>
<dbReference type="EMBL" id="JAAEDM010000049">
    <property type="protein sequence ID" value="MBR0672774.1"/>
    <property type="molecule type" value="Genomic_DNA"/>
</dbReference>
<dbReference type="RefSeq" id="WP_211863190.1">
    <property type="nucleotide sequence ID" value="NZ_JAAEDM010000049.1"/>
</dbReference>
<keyword evidence="1" id="KW-0472">Membrane</keyword>
<dbReference type="Proteomes" id="UP001138751">
    <property type="component" value="Unassembled WGS sequence"/>
</dbReference>
<evidence type="ECO:0000313" key="2">
    <source>
        <dbReference type="EMBL" id="MBR0672774.1"/>
    </source>
</evidence>
<keyword evidence="1" id="KW-0812">Transmembrane</keyword>
<keyword evidence="3" id="KW-1185">Reference proteome</keyword>
<sequence>MRRLGVPLEVLGAVILVAAMLTGAFGTGATIAAFAALVLGGFVAGGRTWLETEAGPSGGNGDGDGGGGK</sequence>
<reference evidence="2" key="2">
    <citation type="journal article" date="2021" name="Syst. Appl. Microbiol.">
        <title>Roseomonas hellenica sp. nov., isolated from roots of wild-growing Alkanna tinctoria.</title>
        <authorList>
            <person name="Rat A."/>
            <person name="Naranjo H.D."/>
            <person name="Lebbe L."/>
            <person name="Cnockaert M."/>
            <person name="Krigas N."/>
            <person name="Grigoriadou K."/>
            <person name="Maloupa E."/>
            <person name="Willems A."/>
        </authorList>
    </citation>
    <scope>NUCLEOTIDE SEQUENCE</scope>
    <source>
        <strain evidence="2">LMG 31231</strain>
    </source>
</reference>
<proteinExistence type="predicted"/>
<reference evidence="2" key="1">
    <citation type="submission" date="2020-01" db="EMBL/GenBank/DDBJ databases">
        <authorList>
            <person name="Rat A."/>
        </authorList>
    </citation>
    <scope>NUCLEOTIDE SEQUENCE</scope>
    <source>
        <strain evidence="2">LMG 31231</strain>
    </source>
</reference>
<organism evidence="2 3">
    <name type="scientific">Neoroseomonas soli</name>
    <dbReference type="NCBI Taxonomy" id="1081025"/>
    <lineage>
        <taxon>Bacteria</taxon>
        <taxon>Pseudomonadati</taxon>
        <taxon>Pseudomonadota</taxon>
        <taxon>Alphaproteobacteria</taxon>
        <taxon>Acetobacterales</taxon>
        <taxon>Acetobacteraceae</taxon>
        <taxon>Neoroseomonas</taxon>
    </lineage>
</organism>
<feature type="transmembrane region" description="Helical" evidence="1">
    <location>
        <begin position="12"/>
        <end position="39"/>
    </location>
</feature>
<accession>A0A9X9X045</accession>
<keyword evidence="1" id="KW-1133">Transmembrane helix</keyword>
<evidence type="ECO:0000256" key="1">
    <source>
        <dbReference type="SAM" id="Phobius"/>
    </source>
</evidence>
<dbReference type="AlphaFoldDB" id="A0A9X9X045"/>
<comment type="caution">
    <text evidence="2">The sequence shown here is derived from an EMBL/GenBank/DDBJ whole genome shotgun (WGS) entry which is preliminary data.</text>
</comment>
<evidence type="ECO:0000313" key="3">
    <source>
        <dbReference type="Proteomes" id="UP001138751"/>
    </source>
</evidence>